<dbReference type="Pfam" id="PF03279">
    <property type="entry name" value="Lip_A_acyltrans"/>
    <property type="match status" value="1"/>
</dbReference>
<comment type="caution">
    <text evidence="7">The sequence shown here is derived from an EMBL/GenBank/DDBJ whole genome shotgun (WGS) entry which is preliminary data.</text>
</comment>
<reference evidence="8" key="1">
    <citation type="journal article" date="2019" name="Int. J. Syst. Evol. Microbiol.">
        <title>The Global Catalogue of Microorganisms (GCM) 10K type strain sequencing project: providing services to taxonomists for standard genome sequencing and annotation.</title>
        <authorList>
            <consortium name="The Broad Institute Genomics Platform"/>
            <consortium name="The Broad Institute Genome Sequencing Center for Infectious Disease"/>
            <person name="Wu L."/>
            <person name="Ma J."/>
        </authorList>
    </citation>
    <scope>NUCLEOTIDE SEQUENCE [LARGE SCALE GENOMIC DNA]</scope>
    <source>
        <strain evidence="8">CGMCC 4.7382</strain>
    </source>
</reference>
<dbReference type="GO" id="GO:0016746">
    <property type="term" value="F:acyltransferase activity"/>
    <property type="evidence" value="ECO:0007669"/>
    <property type="project" value="UniProtKB-KW"/>
</dbReference>
<evidence type="ECO:0000256" key="3">
    <source>
        <dbReference type="ARBA" id="ARBA00022519"/>
    </source>
</evidence>
<evidence type="ECO:0000313" key="8">
    <source>
        <dbReference type="Proteomes" id="UP001596540"/>
    </source>
</evidence>
<keyword evidence="2" id="KW-1003">Cell membrane</keyword>
<evidence type="ECO:0000256" key="2">
    <source>
        <dbReference type="ARBA" id="ARBA00022475"/>
    </source>
</evidence>
<organism evidence="7 8">
    <name type="scientific">Marinactinospora rubrisoli</name>
    <dbReference type="NCBI Taxonomy" id="2715399"/>
    <lineage>
        <taxon>Bacteria</taxon>
        <taxon>Bacillati</taxon>
        <taxon>Actinomycetota</taxon>
        <taxon>Actinomycetes</taxon>
        <taxon>Streptosporangiales</taxon>
        <taxon>Nocardiopsidaceae</taxon>
        <taxon>Marinactinospora</taxon>
    </lineage>
</organism>
<proteinExistence type="predicted"/>
<protein>
    <submittedName>
        <fullName evidence="7">Phosphatidylinositol mannoside acyltransferase</fullName>
    </submittedName>
</protein>
<dbReference type="EMBL" id="JBHTBH010000018">
    <property type="protein sequence ID" value="MFC7331250.1"/>
    <property type="molecule type" value="Genomic_DNA"/>
</dbReference>
<gene>
    <name evidence="7" type="ORF">ACFQRF_26265</name>
</gene>
<name>A0ABW2KPM9_9ACTN</name>
<keyword evidence="6 7" id="KW-0012">Acyltransferase</keyword>
<dbReference type="CDD" id="cd07984">
    <property type="entry name" value="LPLAT_LABLAT-like"/>
    <property type="match status" value="1"/>
</dbReference>
<accession>A0ABW2KPM9</accession>
<evidence type="ECO:0000256" key="5">
    <source>
        <dbReference type="ARBA" id="ARBA00023136"/>
    </source>
</evidence>
<dbReference type="RefSeq" id="WP_379873973.1">
    <property type="nucleotide sequence ID" value="NZ_JBHTBH010000018.1"/>
</dbReference>
<sequence length="307" mass="34007">MAERLAAAAYAAGWTLVRRVPEPVGRWVFTRIADLAWRRRTAGARRLEANLRRVVGPGTPPERLRALVRAGMRSYLRYWYEVFRIPAMSRATILDRTRSSGVAVLDRHLASGRGVVAALPHMGNWDHAGAWIALRGARPTTVAQRLRPEGLFERFVAFRTALGIEVLPLTGGERSTAGLLARRLRAGGLVCLLADRDLTAQGVPVTFFGEPARMPAGPAALAERTGAALLPVSLWYDGPHWRIRVHEEIPVPDAPDRPTRVREMTQRLAEVFEQAIAAHPEDWHMLQRVFDADAESHRPAPSADNLG</sequence>
<keyword evidence="3" id="KW-0997">Cell inner membrane</keyword>
<evidence type="ECO:0000256" key="4">
    <source>
        <dbReference type="ARBA" id="ARBA00022679"/>
    </source>
</evidence>
<keyword evidence="8" id="KW-1185">Reference proteome</keyword>
<dbReference type="InterPro" id="IPR004960">
    <property type="entry name" value="LipA_acyltrans"/>
</dbReference>
<dbReference type="NCBIfam" id="NF005919">
    <property type="entry name" value="PRK07920.1"/>
    <property type="match status" value="1"/>
</dbReference>
<evidence type="ECO:0000256" key="1">
    <source>
        <dbReference type="ARBA" id="ARBA00004533"/>
    </source>
</evidence>
<dbReference type="Proteomes" id="UP001596540">
    <property type="component" value="Unassembled WGS sequence"/>
</dbReference>
<evidence type="ECO:0000256" key="6">
    <source>
        <dbReference type="ARBA" id="ARBA00023315"/>
    </source>
</evidence>
<dbReference type="PANTHER" id="PTHR30606:SF10">
    <property type="entry name" value="PHOSPHATIDYLINOSITOL MANNOSIDE ACYLTRANSFERASE"/>
    <property type="match status" value="1"/>
</dbReference>
<keyword evidence="5" id="KW-0472">Membrane</keyword>
<keyword evidence="4" id="KW-0808">Transferase</keyword>
<comment type="subcellular location">
    <subcellularLocation>
        <location evidence="1">Cell inner membrane</location>
    </subcellularLocation>
</comment>
<evidence type="ECO:0000313" key="7">
    <source>
        <dbReference type="EMBL" id="MFC7331250.1"/>
    </source>
</evidence>
<dbReference type="PANTHER" id="PTHR30606">
    <property type="entry name" value="LIPID A BIOSYNTHESIS LAUROYL ACYLTRANSFERASE"/>
    <property type="match status" value="1"/>
</dbReference>